<proteinExistence type="predicted"/>
<protein>
    <submittedName>
        <fullName evidence="2">Uncharacterized protein</fullName>
    </submittedName>
</protein>
<feature type="compositionally biased region" description="Polar residues" evidence="1">
    <location>
        <begin position="59"/>
        <end position="69"/>
    </location>
</feature>
<feature type="region of interest" description="Disordered" evidence="1">
    <location>
        <begin position="12"/>
        <end position="89"/>
    </location>
</feature>
<evidence type="ECO:0000313" key="2">
    <source>
        <dbReference type="EMBL" id="KAF6298853.1"/>
    </source>
</evidence>
<gene>
    <name evidence="2" type="ORF">mRhiFer1_008908</name>
</gene>
<reference evidence="2 3" key="1">
    <citation type="journal article" date="2020" name="Nature">
        <title>Six reference-quality genomes reveal evolution of bat adaptations.</title>
        <authorList>
            <person name="Jebb D."/>
            <person name="Huang Z."/>
            <person name="Pippel M."/>
            <person name="Hughes G.M."/>
            <person name="Lavrichenko K."/>
            <person name="Devanna P."/>
            <person name="Winkler S."/>
            <person name="Jermiin L.S."/>
            <person name="Skirmuntt E.C."/>
            <person name="Katzourakis A."/>
            <person name="Burkitt-Gray L."/>
            <person name="Ray D.A."/>
            <person name="Sullivan K.A.M."/>
            <person name="Roscito J.G."/>
            <person name="Kirilenko B.M."/>
            <person name="Davalos L.M."/>
            <person name="Corthals A.P."/>
            <person name="Power M.L."/>
            <person name="Jones G."/>
            <person name="Ransome R.D."/>
            <person name="Dechmann D.K.N."/>
            <person name="Locatelli A.G."/>
            <person name="Puechmaille S.J."/>
            <person name="Fedrigo O."/>
            <person name="Jarvis E.D."/>
            <person name="Hiller M."/>
            <person name="Vernes S.C."/>
            <person name="Myers E.W."/>
            <person name="Teeling E.C."/>
        </authorList>
    </citation>
    <scope>NUCLEOTIDE SEQUENCE [LARGE SCALE GENOMIC DNA]</scope>
    <source>
        <strain evidence="2">MRhiFer1</strain>
        <tissue evidence="2">Lung</tissue>
    </source>
</reference>
<feature type="compositionally biased region" description="Basic and acidic residues" evidence="1">
    <location>
        <begin position="32"/>
        <end position="53"/>
    </location>
</feature>
<comment type="caution">
    <text evidence="2">The sequence shown here is derived from an EMBL/GenBank/DDBJ whole genome shotgun (WGS) entry which is preliminary data.</text>
</comment>
<name>A0A7J7TER6_RHIFE</name>
<dbReference type="AlphaFoldDB" id="A0A7J7TER6"/>
<evidence type="ECO:0000313" key="3">
    <source>
        <dbReference type="Proteomes" id="UP000585614"/>
    </source>
</evidence>
<organism evidence="2 3">
    <name type="scientific">Rhinolophus ferrumequinum</name>
    <name type="common">Greater horseshoe bat</name>
    <dbReference type="NCBI Taxonomy" id="59479"/>
    <lineage>
        <taxon>Eukaryota</taxon>
        <taxon>Metazoa</taxon>
        <taxon>Chordata</taxon>
        <taxon>Craniata</taxon>
        <taxon>Vertebrata</taxon>
        <taxon>Euteleostomi</taxon>
        <taxon>Mammalia</taxon>
        <taxon>Eutheria</taxon>
        <taxon>Laurasiatheria</taxon>
        <taxon>Chiroptera</taxon>
        <taxon>Yinpterochiroptera</taxon>
        <taxon>Rhinolophoidea</taxon>
        <taxon>Rhinolophidae</taxon>
        <taxon>Rhinolophinae</taxon>
        <taxon>Rhinolophus</taxon>
    </lineage>
</organism>
<dbReference type="Proteomes" id="UP000585614">
    <property type="component" value="Unassembled WGS sequence"/>
</dbReference>
<accession>A0A7J7TER6</accession>
<dbReference type="EMBL" id="JACAGC010000020">
    <property type="protein sequence ID" value="KAF6298853.1"/>
    <property type="molecule type" value="Genomic_DNA"/>
</dbReference>
<sequence>MYEVPWASGEKAGLLGVGRGRAPPEPLSIKTARRDRGSRTAEERSLRLGDHPHPWLSPNCASSRNTRGRATTGVAVSASRKSLQRSPDPSPQLLCISDFGAAPSPTSPCLFAPRFFLHFARVLQPSIFASFFVLFLGGWGAEAAFAPLPLFILPCSDNPLFIAVGGPRIVASHAALLQPAARGRAPRNLQ</sequence>
<evidence type="ECO:0000256" key="1">
    <source>
        <dbReference type="SAM" id="MobiDB-lite"/>
    </source>
</evidence>